<feature type="compositionally biased region" description="Low complexity" evidence="8">
    <location>
        <begin position="299"/>
        <end position="308"/>
    </location>
</feature>
<dbReference type="PANTHER" id="PTHR31503:SF18">
    <property type="entry name" value="CA(2+)_H(+) EXCHANGER, PUTATIVE (EUROFUNG)-RELATED"/>
    <property type="match status" value="1"/>
</dbReference>
<organism evidence="11 12">
    <name type="scientific">Pseudoneurospora amorphoporcata</name>
    <dbReference type="NCBI Taxonomy" id="241081"/>
    <lineage>
        <taxon>Eukaryota</taxon>
        <taxon>Fungi</taxon>
        <taxon>Dikarya</taxon>
        <taxon>Ascomycota</taxon>
        <taxon>Pezizomycotina</taxon>
        <taxon>Sordariomycetes</taxon>
        <taxon>Sordariomycetidae</taxon>
        <taxon>Sordariales</taxon>
        <taxon>Sordariaceae</taxon>
        <taxon>Pseudoneurospora</taxon>
    </lineage>
</organism>
<dbReference type="InterPro" id="IPR004837">
    <property type="entry name" value="NaCa_Exmemb"/>
</dbReference>
<dbReference type="InterPro" id="IPR004713">
    <property type="entry name" value="CaH_exchang"/>
</dbReference>
<dbReference type="Gene3D" id="1.20.1420.30">
    <property type="entry name" value="NCX, central ion-binding region"/>
    <property type="match status" value="2"/>
</dbReference>
<feature type="transmembrane region" description="Helical" evidence="9">
    <location>
        <begin position="179"/>
        <end position="202"/>
    </location>
</feature>
<comment type="similarity">
    <text evidence="2">Belongs to the Ca(2+):cation antiporter (CaCA) (TC 2.A.19) family.</text>
</comment>
<evidence type="ECO:0000256" key="9">
    <source>
        <dbReference type="SAM" id="Phobius"/>
    </source>
</evidence>
<reference evidence="11" key="1">
    <citation type="journal article" date="2023" name="Mol. Phylogenet. Evol.">
        <title>Genome-scale phylogeny and comparative genomics of the fungal order Sordariales.</title>
        <authorList>
            <person name="Hensen N."/>
            <person name="Bonometti L."/>
            <person name="Westerberg I."/>
            <person name="Brannstrom I.O."/>
            <person name="Guillou S."/>
            <person name="Cros-Aarteil S."/>
            <person name="Calhoun S."/>
            <person name="Haridas S."/>
            <person name="Kuo A."/>
            <person name="Mondo S."/>
            <person name="Pangilinan J."/>
            <person name="Riley R."/>
            <person name="LaButti K."/>
            <person name="Andreopoulos B."/>
            <person name="Lipzen A."/>
            <person name="Chen C."/>
            <person name="Yan M."/>
            <person name="Daum C."/>
            <person name="Ng V."/>
            <person name="Clum A."/>
            <person name="Steindorff A."/>
            <person name="Ohm R.A."/>
            <person name="Martin F."/>
            <person name="Silar P."/>
            <person name="Natvig D.O."/>
            <person name="Lalanne C."/>
            <person name="Gautier V."/>
            <person name="Ament-Velasquez S.L."/>
            <person name="Kruys A."/>
            <person name="Hutchinson M.I."/>
            <person name="Powell A.J."/>
            <person name="Barry K."/>
            <person name="Miller A.N."/>
            <person name="Grigoriev I.V."/>
            <person name="Debuchy R."/>
            <person name="Gladieux P."/>
            <person name="Hiltunen Thoren M."/>
            <person name="Johannesson H."/>
        </authorList>
    </citation>
    <scope>NUCLEOTIDE SEQUENCE</scope>
    <source>
        <strain evidence="11">CBS 626.80</strain>
    </source>
</reference>
<feature type="transmembrane region" description="Helical" evidence="9">
    <location>
        <begin position="593"/>
        <end position="620"/>
    </location>
</feature>
<dbReference type="InterPro" id="IPR044880">
    <property type="entry name" value="NCX_ion-bd_dom_sf"/>
</dbReference>
<feature type="region of interest" description="Disordered" evidence="8">
    <location>
        <begin position="294"/>
        <end position="335"/>
    </location>
</feature>
<feature type="transmembrane region" description="Helical" evidence="9">
    <location>
        <begin position="109"/>
        <end position="128"/>
    </location>
</feature>
<evidence type="ECO:0000313" key="11">
    <source>
        <dbReference type="EMBL" id="KAK3948382.1"/>
    </source>
</evidence>
<keyword evidence="6" id="KW-0406">Ion transport</keyword>
<feature type="transmembrane region" description="Helical" evidence="9">
    <location>
        <begin position="654"/>
        <end position="674"/>
    </location>
</feature>
<feature type="transmembrane region" description="Helical" evidence="9">
    <location>
        <begin position="523"/>
        <end position="543"/>
    </location>
</feature>
<dbReference type="EMBL" id="MU859266">
    <property type="protein sequence ID" value="KAK3948382.1"/>
    <property type="molecule type" value="Genomic_DNA"/>
</dbReference>
<feature type="transmembrane region" description="Helical" evidence="9">
    <location>
        <begin position="140"/>
        <end position="159"/>
    </location>
</feature>
<evidence type="ECO:0000256" key="3">
    <source>
        <dbReference type="ARBA" id="ARBA00022448"/>
    </source>
</evidence>
<evidence type="ECO:0000313" key="12">
    <source>
        <dbReference type="Proteomes" id="UP001303222"/>
    </source>
</evidence>
<evidence type="ECO:0000256" key="2">
    <source>
        <dbReference type="ARBA" id="ARBA00008170"/>
    </source>
</evidence>
<dbReference type="FunFam" id="1.20.1420.30:FF:000016">
    <property type="entry name" value="Membrane bound cation transporter"/>
    <property type="match status" value="1"/>
</dbReference>
<evidence type="ECO:0000256" key="5">
    <source>
        <dbReference type="ARBA" id="ARBA00022989"/>
    </source>
</evidence>
<evidence type="ECO:0000256" key="7">
    <source>
        <dbReference type="ARBA" id="ARBA00023136"/>
    </source>
</evidence>
<feature type="transmembrane region" description="Helical" evidence="9">
    <location>
        <begin position="80"/>
        <end position="103"/>
    </location>
</feature>
<comment type="caution">
    <text evidence="11">The sequence shown here is derived from an EMBL/GenBank/DDBJ whole genome shotgun (WGS) entry which is preliminary data.</text>
</comment>
<feature type="region of interest" description="Disordered" evidence="8">
    <location>
        <begin position="364"/>
        <end position="406"/>
    </location>
</feature>
<feature type="transmembrane region" description="Helical" evidence="9">
    <location>
        <begin position="563"/>
        <end position="581"/>
    </location>
</feature>
<dbReference type="Pfam" id="PF01699">
    <property type="entry name" value="Na_Ca_ex"/>
    <property type="match status" value="2"/>
</dbReference>
<evidence type="ECO:0000256" key="1">
    <source>
        <dbReference type="ARBA" id="ARBA00004127"/>
    </source>
</evidence>
<reference evidence="11" key="2">
    <citation type="submission" date="2023-06" db="EMBL/GenBank/DDBJ databases">
        <authorList>
            <consortium name="Lawrence Berkeley National Laboratory"/>
            <person name="Mondo S.J."/>
            <person name="Hensen N."/>
            <person name="Bonometti L."/>
            <person name="Westerberg I."/>
            <person name="Brannstrom I.O."/>
            <person name="Guillou S."/>
            <person name="Cros-Aarteil S."/>
            <person name="Calhoun S."/>
            <person name="Haridas S."/>
            <person name="Kuo A."/>
            <person name="Pangilinan J."/>
            <person name="Riley R."/>
            <person name="Labutti K."/>
            <person name="Andreopoulos B."/>
            <person name="Lipzen A."/>
            <person name="Chen C."/>
            <person name="Yanf M."/>
            <person name="Daum C."/>
            <person name="Ng V."/>
            <person name="Clum A."/>
            <person name="Steindorff A."/>
            <person name="Ohm R."/>
            <person name="Martin F."/>
            <person name="Silar P."/>
            <person name="Natvig D."/>
            <person name="Lalanne C."/>
            <person name="Gautier V."/>
            <person name="Ament-Velasquez S.L."/>
            <person name="Kruys A."/>
            <person name="Hutchinson M.I."/>
            <person name="Powell A.J."/>
            <person name="Barry K."/>
            <person name="Miller A.N."/>
            <person name="Grigoriev I.V."/>
            <person name="Debuchy R."/>
            <person name="Gladieux P."/>
            <person name="Thoren M.H."/>
            <person name="Johannesson H."/>
        </authorList>
    </citation>
    <scope>NUCLEOTIDE SEQUENCE</scope>
    <source>
        <strain evidence="11">CBS 626.80</strain>
    </source>
</reference>
<dbReference type="GO" id="GO:0015369">
    <property type="term" value="F:calcium:proton antiporter activity"/>
    <property type="evidence" value="ECO:0007669"/>
    <property type="project" value="UniProtKB-ARBA"/>
</dbReference>
<dbReference type="GO" id="GO:0006874">
    <property type="term" value="P:intracellular calcium ion homeostasis"/>
    <property type="evidence" value="ECO:0007669"/>
    <property type="project" value="TreeGrafter"/>
</dbReference>
<evidence type="ECO:0000256" key="8">
    <source>
        <dbReference type="SAM" id="MobiDB-lite"/>
    </source>
</evidence>
<accession>A0AAN6NM42</accession>
<keyword evidence="5 9" id="KW-1133">Transmembrane helix</keyword>
<feature type="transmembrane region" description="Helical" evidence="9">
    <location>
        <begin position="626"/>
        <end position="647"/>
    </location>
</feature>
<dbReference type="PANTHER" id="PTHR31503">
    <property type="entry name" value="VACUOLAR CALCIUM ION TRANSPORTER"/>
    <property type="match status" value="1"/>
</dbReference>
<protein>
    <submittedName>
        <fullName evidence="11">Calcium/proton exchanger</fullName>
    </submittedName>
</protein>
<dbReference type="AlphaFoldDB" id="A0AAN6NM42"/>
<dbReference type="FunFam" id="1.20.1420.30:FF:000011">
    <property type="entry name" value="Vacuolar calcium ion transporter"/>
    <property type="match status" value="1"/>
</dbReference>
<keyword evidence="4 9" id="KW-0812">Transmembrane</keyword>
<dbReference type="Proteomes" id="UP001303222">
    <property type="component" value="Unassembled WGS sequence"/>
</dbReference>
<gene>
    <name evidence="11" type="ORF">QBC32DRAFT_381455</name>
</gene>
<feature type="domain" description="Sodium/calcium exchanger membrane region" evidence="10">
    <location>
        <begin position="109"/>
        <end position="269"/>
    </location>
</feature>
<dbReference type="GO" id="GO:0012505">
    <property type="term" value="C:endomembrane system"/>
    <property type="evidence" value="ECO:0007669"/>
    <property type="project" value="UniProtKB-SubCell"/>
</dbReference>
<feature type="region of interest" description="Disordered" evidence="8">
    <location>
        <begin position="495"/>
        <end position="514"/>
    </location>
</feature>
<dbReference type="GO" id="GO:0000329">
    <property type="term" value="C:fungal-type vacuole membrane"/>
    <property type="evidence" value="ECO:0007669"/>
    <property type="project" value="TreeGrafter"/>
</dbReference>
<sequence length="684" mass="73322">MHRIRTWARAKAHGPAPLVRPNLRASESRRGTITEAETGRHGSVVSGQVDGKPPVFPAGGETQAKKPSVLLARFYSCARGILFCSIVNVGLVFVPVAFAVHFASMPAGVVFAMNAIAIIPVAGLLSHATESIAGRCGDTVAALMNVTFGNAVELIIFIACVNNRIALVKNEIRIVQASLVGSMLVNLLLILGMCFIWGGLRYREQIYNSTITQMSACLLTLSVLSLMLPTAFHATFKNEKEADSKVLPLSRGTSLILLLVYFLYLIFQLQSHSYLYAPTPRHVIEREAAPGPAAHYFNSRRNSSSSPPRARDENSRQGPQAVSNDDGGTAWRQGNSRGVTITEHSAAERTAAVTDSTLHQTQELTPANHPDADTFAVNDARGPGQQGETEDVDPLQGRDQHSGTNEQHVGFSLASDVEAQRDTAPRTAPFLLRSLRPISTAVASMLENPNIEARQPNDGAQGQSLRRVQSMPAGTRRGTMPELPAVVPIVVDSIPGSPRNSEEKPEALGAQKEPEVEAMSQKAAIILLLCSTGLVALLAEFMVDSIDAIVARDANATTGISEAFIGLVLIPIVGNAAEHITSVSVALKNKMDLAIGVALGSSIQIALFVTPVVVILGWIMDRDMSLYFTLFETVCMFVSTFIVNFLVKDGRSNYLEGALLASAYLIIAVAAFYLPNPRLASSVG</sequence>
<keyword evidence="3" id="KW-0813">Transport</keyword>
<feature type="domain" description="Sodium/calcium exchanger membrane region" evidence="10">
    <location>
        <begin position="524"/>
        <end position="672"/>
    </location>
</feature>
<keyword evidence="12" id="KW-1185">Reference proteome</keyword>
<evidence type="ECO:0000259" key="10">
    <source>
        <dbReference type="Pfam" id="PF01699"/>
    </source>
</evidence>
<evidence type="ECO:0000256" key="4">
    <source>
        <dbReference type="ARBA" id="ARBA00022692"/>
    </source>
</evidence>
<keyword evidence="7 9" id="KW-0472">Membrane</keyword>
<evidence type="ECO:0000256" key="6">
    <source>
        <dbReference type="ARBA" id="ARBA00023065"/>
    </source>
</evidence>
<feature type="transmembrane region" description="Helical" evidence="9">
    <location>
        <begin position="214"/>
        <end position="236"/>
    </location>
</feature>
<proteinExistence type="inferred from homology"/>
<feature type="transmembrane region" description="Helical" evidence="9">
    <location>
        <begin position="248"/>
        <end position="267"/>
    </location>
</feature>
<comment type="subcellular location">
    <subcellularLocation>
        <location evidence="1">Endomembrane system</location>
        <topology evidence="1">Multi-pass membrane protein</topology>
    </subcellularLocation>
</comment>
<name>A0AAN6NM42_9PEZI</name>